<protein>
    <submittedName>
        <fullName evidence="3">Thermonuclease family protein</fullName>
    </submittedName>
</protein>
<dbReference type="PROSITE" id="PS50830">
    <property type="entry name" value="TNASE_3"/>
    <property type="match status" value="1"/>
</dbReference>
<dbReference type="Gene3D" id="2.40.50.90">
    <property type="match status" value="1"/>
</dbReference>
<dbReference type="PANTHER" id="PTHR12302:SF26">
    <property type="entry name" value="BLR1266 PROTEIN"/>
    <property type="match status" value="1"/>
</dbReference>
<dbReference type="Pfam" id="PF00565">
    <property type="entry name" value="SNase"/>
    <property type="match status" value="1"/>
</dbReference>
<sequence>MSLLAVAGWCLVVAVSDGDTLTLQCQKTPGAAPLRVRVADIDAPERKQAYGLRSRDHLRALCLRQQARMTPVDRDSYGRTVARVECRGQDVARAQVGAGMAWVYAHAPRTPDPALQPLQQRARKAQQGLWSQPRPQPPWVYRQRHGAQGRG</sequence>
<name>A0ABP8L1B1_9BURK</name>
<evidence type="ECO:0000313" key="3">
    <source>
        <dbReference type="EMBL" id="GAA4419736.1"/>
    </source>
</evidence>
<organism evidence="3 4">
    <name type="scientific">Acidovorax lacteus</name>
    <dbReference type="NCBI Taxonomy" id="1924988"/>
    <lineage>
        <taxon>Bacteria</taxon>
        <taxon>Pseudomonadati</taxon>
        <taxon>Pseudomonadota</taxon>
        <taxon>Betaproteobacteria</taxon>
        <taxon>Burkholderiales</taxon>
        <taxon>Comamonadaceae</taxon>
        <taxon>Acidovorax</taxon>
    </lineage>
</organism>
<dbReference type="SMART" id="SM00318">
    <property type="entry name" value="SNc"/>
    <property type="match status" value="1"/>
</dbReference>
<dbReference type="PANTHER" id="PTHR12302">
    <property type="entry name" value="EBNA2 BINDING PROTEIN P100"/>
    <property type="match status" value="1"/>
</dbReference>
<keyword evidence="4" id="KW-1185">Reference proteome</keyword>
<comment type="caution">
    <text evidence="3">The sequence shown here is derived from an EMBL/GenBank/DDBJ whole genome shotgun (WGS) entry which is preliminary data.</text>
</comment>
<evidence type="ECO:0000313" key="4">
    <source>
        <dbReference type="Proteomes" id="UP001501788"/>
    </source>
</evidence>
<evidence type="ECO:0000259" key="2">
    <source>
        <dbReference type="PROSITE" id="PS50830"/>
    </source>
</evidence>
<gene>
    <name evidence="3" type="ORF">GCM10023090_06470</name>
</gene>
<feature type="region of interest" description="Disordered" evidence="1">
    <location>
        <begin position="109"/>
        <end position="151"/>
    </location>
</feature>
<feature type="domain" description="TNase-like" evidence="2">
    <location>
        <begin position="12"/>
        <end position="132"/>
    </location>
</feature>
<reference evidence="4" key="1">
    <citation type="journal article" date="2019" name="Int. J. Syst. Evol. Microbiol.">
        <title>The Global Catalogue of Microorganisms (GCM) 10K type strain sequencing project: providing services to taxonomists for standard genome sequencing and annotation.</title>
        <authorList>
            <consortium name="The Broad Institute Genomics Platform"/>
            <consortium name="The Broad Institute Genome Sequencing Center for Infectious Disease"/>
            <person name="Wu L."/>
            <person name="Ma J."/>
        </authorList>
    </citation>
    <scope>NUCLEOTIDE SEQUENCE [LARGE SCALE GENOMIC DNA]</scope>
    <source>
        <strain evidence="4">JCM 31890</strain>
    </source>
</reference>
<proteinExistence type="predicted"/>
<dbReference type="EMBL" id="BAABEX010000005">
    <property type="protein sequence ID" value="GAA4419736.1"/>
    <property type="molecule type" value="Genomic_DNA"/>
</dbReference>
<dbReference type="InterPro" id="IPR035437">
    <property type="entry name" value="SNase_OB-fold_sf"/>
</dbReference>
<dbReference type="RefSeq" id="WP_345061090.1">
    <property type="nucleotide sequence ID" value="NZ_BAABEX010000005.1"/>
</dbReference>
<dbReference type="InterPro" id="IPR016071">
    <property type="entry name" value="Staphylococal_nuclease_OB-fold"/>
</dbReference>
<feature type="compositionally biased region" description="Basic residues" evidence="1">
    <location>
        <begin position="142"/>
        <end position="151"/>
    </location>
</feature>
<accession>A0ABP8L1B1</accession>
<dbReference type="SUPFAM" id="SSF50199">
    <property type="entry name" value="Staphylococcal nuclease"/>
    <property type="match status" value="1"/>
</dbReference>
<evidence type="ECO:0000256" key="1">
    <source>
        <dbReference type="SAM" id="MobiDB-lite"/>
    </source>
</evidence>
<dbReference type="Proteomes" id="UP001501788">
    <property type="component" value="Unassembled WGS sequence"/>
</dbReference>